<evidence type="ECO:0000256" key="4">
    <source>
        <dbReference type="ARBA" id="ARBA00022683"/>
    </source>
</evidence>
<sequence length="111" mass="11432">MSDATGQAVPPAVAAAECGGDGMVLRRDIVIRNSRGLHARAAAKLVTLAERYSACLHVLRDGQRVPACSIMGLMMLGAGAGSSITIEAEGWDAKEALEAVAGLVEAGFHED</sequence>
<protein>
    <submittedName>
        <fullName evidence="6">HPr family phosphocarrier protein</fullName>
    </submittedName>
</protein>
<dbReference type="PANTHER" id="PTHR33705:SF2">
    <property type="entry name" value="PHOSPHOCARRIER PROTEIN NPR"/>
    <property type="match status" value="1"/>
</dbReference>
<evidence type="ECO:0000259" key="5">
    <source>
        <dbReference type="PROSITE" id="PS51350"/>
    </source>
</evidence>
<dbReference type="Gene3D" id="3.30.1340.10">
    <property type="entry name" value="HPr-like"/>
    <property type="match status" value="1"/>
</dbReference>
<proteinExistence type="inferred from homology"/>
<name>A0A9X0QVE7_9PROT</name>
<keyword evidence="3" id="KW-0963">Cytoplasm</keyword>
<evidence type="ECO:0000313" key="7">
    <source>
        <dbReference type="Proteomes" id="UP000600101"/>
    </source>
</evidence>
<dbReference type="AlphaFoldDB" id="A0A9X0QVE7"/>
<organism evidence="6 7">
    <name type="scientific">Siccirubricoccus deserti</name>
    <dbReference type="NCBI Taxonomy" id="2013562"/>
    <lineage>
        <taxon>Bacteria</taxon>
        <taxon>Pseudomonadati</taxon>
        <taxon>Pseudomonadota</taxon>
        <taxon>Alphaproteobacteria</taxon>
        <taxon>Acetobacterales</taxon>
        <taxon>Roseomonadaceae</taxon>
        <taxon>Siccirubricoccus</taxon>
    </lineage>
</organism>
<comment type="similarity">
    <text evidence="2">Belongs to the HPr family.</text>
</comment>
<evidence type="ECO:0000256" key="1">
    <source>
        <dbReference type="ARBA" id="ARBA00004496"/>
    </source>
</evidence>
<dbReference type="Proteomes" id="UP000600101">
    <property type="component" value="Unassembled WGS sequence"/>
</dbReference>
<dbReference type="PROSITE" id="PS51350">
    <property type="entry name" value="PTS_HPR_DOM"/>
    <property type="match status" value="1"/>
</dbReference>
<dbReference type="InterPro" id="IPR001020">
    <property type="entry name" value="PTS_HPr_His_P_site"/>
</dbReference>
<dbReference type="InterPro" id="IPR035895">
    <property type="entry name" value="HPr-like_sf"/>
</dbReference>
<evidence type="ECO:0000256" key="2">
    <source>
        <dbReference type="ARBA" id="ARBA00010736"/>
    </source>
</evidence>
<dbReference type="CDD" id="cd00367">
    <property type="entry name" value="PTS-HPr_like"/>
    <property type="match status" value="1"/>
</dbReference>
<accession>A0A9X0QVE7</accession>
<dbReference type="Pfam" id="PF00381">
    <property type="entry name" value="PTS-HPr"/>
    <property type="match status" value="1"/>
</dbReference>
<comment type="subcellular location">
    <subcellularLocation>
        <location evidence="1">Cytoplasm</location>
    </subcellularLocation>
</comment>
<dbReference type="NCBIfam" id="TIGR01003">
    <property type="entry name" value="PTS_HPr_family"/>
    <property type="match status" value="1"/>
</dbReference>
<dbReference type="PANTHER" id="PTHR33705">
    <property type="entry name" value="PHOSPHOCARRIER PROTEIN HPR"/>
    <property type="match status" value="1"/>
</dbReference>
<evidence type="ECO:0000256" key="3">
    <source>
        <dbReference type="ARBA" id="ARBA00022490"/>
    </source>
</evidence>
<dbReference type="GO" id="GO:0005737">
    <property type="term" value="C:cytoplasm"/>
    <property type="evidence" value="ECO:0007669"/>
    <property type="project" value="UniProtKB-SubCell"/>
</dbReference>
<reference evidence="6" key="1">
    <citation type="submission" date="2020-08" db="EMBL/GenBank/DDBJ databases">
        <authorList>
            <person name="Hu Y."/>
            <person name="Nguyen S.V."/>
            <person name="Li F."/>
            <person name="Fanning S."/>
        </authorList>
    </citation>
    <scope>NUCLEOTIDE SEQUENCE</scope>
    <source>
        <strain evidence="6">SYSU D8009</strain>
    </source>
</reference>
<evidence type="ECO:0000313" key="6">
    <source>
        <dbReference type="EMBL" id="MBC4014586.1"/>
    </source>
</evidence>
<dbReference type="EMBL" id="JACOMF010000003">
    <property type="protein sequence ID" value="MBC4014586.1"/>
    <property type="molecule type" value="Genomic_DNA"/>
</dbReference>
<keyword evidence="7" id="KW-1185">Reference proteome</keyword>
<dbReference type="PROSITE" id="PS00369">
    <property type="entry name" value="PTS_HPR_HIS"/>
    <property type="match status" value="1"/>
</dbReference>
<gene>
    <name evidence="6" type="ORF">H7965_04540</name>
</gene>
<dbReference type="InterPro" id="IPR050399">
    <property type="entry name" value="HPr"/>
</dbReference>
<comment type="caution">
    <text evidence="6">The sequence shown here is derived from an EMBL/GenBank/DDBJ whole genome shotgun (WGS) entry which is preliminary data.</text>
</comment>
<dbReference type="SUPFAM" id="SSF55594">
    <property type="entry name" value="HPr-like"/>
    <property type="match status" value="1"/>
</dbReference>
<dbReference type="InterPro" id="IPR000032">
    <property type="entry name" value="HPr-like"/>
</dbReference>
<feature type="domain" description="HPr" evidence="5">
    <location>
        <begin position="24"/>
        <end position="111"/>
    </location>
</feature>
<dbReference type="PRINTS" id="PR00107">
    <property type="entry name" value="PHOSPHOCPHPR"/>
</dbReference>
<keyword evidence="4" id="KW-0598">Phosphotransferase system</keyword>
<dbReference type="GO" id="GO:0009401">
    <property type="term" value="P:phosphoenolpyruvate-dependent sugar phosphotransferase system"/>
    <property type="evidence" value="ECO:0007669"/>
    <property type="project" value="UniProtKB-KW"/>
</dbReference>